<organism evidence="7 8">
    <name type="scientific">Pedobacter antarcticus 4BY</name>
    <dbReference type="NCBI Taxonomy" id="1358423"/>
    <lineage>
        <taxon>Bacteria</taxon>
        <taxon>Pseudomonadati</taxon>
        <taxon>Bacteroidota</taxon>
        <taxon>Sphingobacteriia</taxon>
        <taxon>Sphingobacteriales</taxon>
        <taxon>Sphingobacteriaceae</taxon>
        <taxon>Pedobacter</taxon>
    </lineage>
</organism>
<evidence type="ECO:0000313" key="7">
    <source>
        <dbReference type="EMBL" id="KEQ29225.1"/>
    </source>
</evidence>
<dbReference type="Pfam" id="PF12833">
    <property type="entry name" value="HTH_18"/>
    <property type="match status" value="1"/>
</dbReference>
<dbReference type="GO" id="GO:0003700">
    <property type="term" value="F:DNA-binding transcription factor activity"/>
    <property type="evidence" value="ECO:0007669"/>
    <property type="project" value="InterPro"/>
</dbReference>
<keyword evidence="2" id="KW-0238">DNA-binding</keyword>
<name>A0A081PEV2_9SPHI</name>
<comment type="caution">
    <text evidence="7">The sequence shown here is derived from an EMBL/GenBank/DDBJ whole genome shotgun (WGS) entry which is preliminary data.</text>
</comment>
<proteinExistence type="predicted"/>
<dbReference type="OrthoDB" id="1157557at2"/>
<feature type="domain" description="HTH araC/xylS-type" evidence="6">
    <location>
        <begin position="85"/>
        <end position="184"/>
    </location>
</feature>
<dbReference type="PROSITE" id="PS01124">
    <property type="entry name" value="HTH_ARAC_FAMILY_2"/>
    <property type="match status" value="1"/>
</dbReference>
<dbReference type="Proteomes" id="UP000028007">
    <property type="component" value="Unassembled WGS sequence"/>
</dbReference>
<reference evidence="7 8" key="1">
    <citation type="journal article" date="1992" name="Int. J. Syst. Bacteriol.">
        <title>Sphingobacterium antarcticus sp. nov. a Psychrotrophic Bacterium from the Soils of Schirmacher Oasis, Antarctica.</title>
        <authorList>
            <person name="Shivaji S."/>
            <person name="Ray M.K."/>
            <person name="Rao N.S."/>
            <person name="Saiserr L."/>
            <person name="Jagannadham M.V."/>
            <person name="Kumar G.S."/>
            <person name="Reddy G."/>
            <person name="Bhargava P.M."/>
        </authorList>
    </citation>
    <scope>NUCLEOTIDE SEQUENCE [LARGE SCALE GENOMIC DNA]</scope>
    <source>
        <strain evidence="7 8">4BY</strain>
    </source>
</reference>
<dbReference type="PANTHER" id="PTHR43280">
    <property type="entry name" value="ARAC-FAMILY TRANSCRIPTIONAL REGULATOR"/>
    <property type="match status" value="1"/>
</dbReference>
<keyword evidence="3" id="KW-0804">Transcription</keyword>
<accession>A0A081PEV2</accession>
<dbReference type="InterPro" id="IPR020449">
    <property type="entry name" value="Tscrpt_reg_AraC-type_HTH"/>
</dbReference>
<dbReference type="PANTHER" id="PTHR43280:SF2">
    <property type="entry name" value="HTH-TYPE TRANSCRIPTIONAL REGULATOR EXSA"/>
    <property type="match status" value="1"/>
</dbReference>
<dbReference type="PRINTS" id="PR00032">
    <property type="entry name" value="HTHARAC"/>
</dbReference>
<dbReference type="InterPro" id="IPR009057">
    <property type="entry name" value="Homeodomain-like_sf"/>
</dbReference>
<dbReference type="InterPro" id="IPR018062">
    <property type="entry name" value="HTH_AraC-typ_CS"/>
</dbReference>
<keyword evidence="8" id="KW-1185">Reference proteome</keyword>
<dbReference type="SMART" id="SM00342">
    <property type="entry name" value="HTH_ARAC"/>
    <property type="match status" value="1"/>
</dbReference>
<evidence type="ECO:0000256" key="3">
    <source>
        <dbReference type="ARBA" id="ARBA00023163"/>
    </source>
</evidence>
<dbReference type="eggNOG" id="COG2207">
    <property type="taxonomic scope" value="Bacteria"/>
</dbReference>
<dbReference type="GO" id="GO:0043565">
    <property type="term" value="F:sequence-specific DNA binding"/>
    <property type="evidence" value="ECO:0007669"/>
    <property type="project" value="InterPro"/>
</dbReference>
<feature type="transmembrane region" description="Helical" evidence="5">
    <location>
        <begin position="6"/>
        <end position="25"/>
    </location>
</feature>
<evidence type="ECO:0000256" key="1">
    <source>
        <dbReference type="ARBA" id="ARBA00023015"/>
    </source>
</evidence>
<dbReference type="AlphaFoldDB" id="A0A081PEV2"/>
<evidence type="ECO:0000256" key="5">
    <source>
        <dbReference type="SAM" id="Phobius"/>
    </source>
</evidence>
<evidence type="ECO:0000313" key="8">
    <source>
        <dbReference type="Proteomes" id="UP000028007"/>
    </source>
</evidence>
<dbReference type="PROSITE" id="PS00041">
    <property type="entry name" value="HTH_ARAC_FAMILY_1"/>
    <property type="match status" value="1"/>
</dbReference>
<evidence type="ECO:0000259" key="6">
    <source>
        <dbReference type="PROSITE" id="PS01124"/>
    </source>
</evidence>
<gene>
    <name evidence="7" type="ORF">N180_17650</name>
</gene>
<dbReference type="SUPFAM" id="SSF46689">
    <property type="entry name" value="Homeodomain-like"/>
    <property type="match status" value="1"/>
</dbReference>
<dbReference type="RefSeq" id="WP_037442546.1">
    <property type="nucleotide sequence ID" value="NZ_JNFF01000080.1"/>
</dbReference>
<evidence type="ECO:0000256" key="2">
    <source>
        <dbReference type="ARBA" id="ARBA00023125"/>
    </source>
</evidence>
<dbReference type="Gene3D" id="1.10.10.60">
    <property type="entry name" value="Homeodomain-like"/>
    <property type="match status" value="1"/>
</dbReference>
<keyword evidence="5" id="KW-1133">Transmembrane helix</keyword>
<dbReference type="EMBL" id="JNFF01000080">
    <property type="protein sequence ID" value="KEQ29225.1"/>
    <property type="molecule type" value="Genomic_DNA"/>
</dbReference>
<keyword evidence="1" id="KW-0805">Transcription regulation</keyword>
<feature type="region of interest" description="Disordered" evidence="4">
    <location>
        <begin position="58"/>
        <end position="78"/>
    </location>
</feature>
<evidence type="ECO:0000256" key="4">
    <source>
        <dbReference type="SAM" id="MobiDB-lite"/>
    </source>
</evidence>
<keyword evidence="5" id="KW-0472">Membrane</keyword>
<sequence>MKDIHWHEIVMGVIIMILIYICILLNRRRIKLQSELYNIHNLPAYTVTRRVNRESKPALASLTNNKRADQQRKPASNPLSEQFLSNFNLVINTHLGNDQLNIDFIAQQMSISRIQLYRKTKGLIDCTVNDYILRERLKRASALLTDSQASITEITYQVGFSSPAYFSTVFKARYSSTPSEFRKKTVDLA</sequence>
<protein>
    <recommendedName>
        <fullName evidence="6">HTH araC/xylS-type domain-containing protein</fullName>
    </recommendedName>
</protein>
<dbReference type="InterPro" id="IPR018060">
    <property type="entry name" value="HTH_AraC"/>
</dbReference>
<keyword evidence="5" id="KW-0812">Transmembrane</keyword>